<keyword evidence="3" id="KW-1185">Reference proteome</keyword>
<protein>
    <submittedName>
        <fullName evidence="2">Uncharacterized protein</fullName>
    </submittedName>
</protein>
<dbReference type="EMBL" id="JBBNAF010000012">
    <property type="protein sequence ID" value="KAK9093193.1"/>
    <property type="molecule type" value="Genomic_DNA"/>
</dbReference>
<organism evidence="2 3">
    <name type="scientific">Stephania yunnanensis</name>
    <dbReference type="NCBI Taxonomy" id="152371"/>
    <lineage>
        <taxon>Eukaryota</taxon>
        <taxon>Viridiplantae</taxon>
        <taxon>Streptophyta</taxon>
        <taxon>Embryophyta</taxon>
        <taxon>Tracheophyta</taxon>
        <taxon>Spermatophyta</taxon>
        <taxon>Magnoliopsida</taxon>
        <taxon>Ranunculales</taxon>
        <taxon>Menispermaceae</taxon>
        <taxon>Menispermoideae</taxon>
        <taxon>Cissampelideae</taxon>
        <taxon>Stephania</taxon>
    </lineage>
</organism>
<gene>
    <name evidence="2" type="ORF">Syun_028104</name>
</gene>
<dbReference type="AlphaFoldDB" id="A0AAP0HLL8"/>
<comment type="caution">
    <text evidence="2">The sequence shown here is derived from an EMBL/GenBank/DDBJ whole genome shotgun (WGS) entry which is preliminary data.</text>
</comment>
<proteinExistence type="predicted"/>
<keyword evidence="1" id="KW-0472">Membrane</keyword>
<sequence>MNHNKSSQRLKRKALVGRQPSFPKLFAFAAIGAFVGFVVAVSRRLEPPKPLPVSLFRRFPKQSLLFTAPQAIAAVCRALSHRRSNYEATKVGFGAGKNMKTSIARVVYDCPFVDGVIKKNDRFDLAGTSEQIIDPFASASASLPDACSTSSLKRITSNSYDRSWDNSIHISFFGEKVTCMGYQRRLMQREQNHQGTGSANMSCWPNQYAHVVRSGISKSACV</sequence>
<evidence type="ECO:0000313" key="2">
    <source>
        <dbReference type="EMBL" id="KAK9093193.1"/>
    </source>
</evidence>
<evidence type="ECO:0000313" key="3">
    <source>
        <dbReference type="Proteomes" id="UP001420932"/>
    </source>
</evidence>
<feature type="transmembrane region" description="Helical" evidence="1">
    <location>
        <begin position="21"/>
        <end position="42"/>
    </location>
</feature>
<dbReference type="Proteomes" id="UP001420932">
    <property type="component" value="Unassembled WGS sequence"/>
</dbReference>
<name>A0AAP0HLL8_9MAGN</name>
<accession>A0AAP0HLL8</accession>
<keyword evidence="1" id="KW-1133">Transmembrane helix</keyword>
<reference evidence="2 3" key="1">
    <citation type="submission" date="2024-01" db="EMBL/GenBank/DDBJ databases">
        <title>Genome assemblies of Stephania.</title>
        <authorList>
            <person name="Yang L."/>
        </authorList>
    </citation>
    <scope>NUCLEOTIDE SEQUENCE [LARGE SCALE GENOMIC DNA]</scope>
    <source>
        <strain evidence="2">YNDBR</strain>
        <tissue evidence="2">Leaf</tissue>
    </source>
</reference>
<evidence type="ECO:0000256" key="1">
    <source>
        <dbReference type="SAM" id="Phobius"/>
    </source>
</evidence>
<keyword evidence="1" id="KW-0812">Transmembrane</keyword>